<gene>
    <name evidence="1" type="ORF">JFL49_02380</name>
</gene>
<dbReference type="Proteomes" id="UP000595373">
    <property type="component" value="Chromosome"/>
</dbReference>
<proteinExistence type="predicted"/>
<dbReference type="EMBL" id="CP066558">
    <property type="protein sequence ID" value="QQF82785.1"/>
    <property type="molecule type" value="Genomic_DNA"/>
</dbReference>
<organism evidence="1 2">
    <name type="scientific">Histophilus somni</name>
    <name type="common">Haemophilus somnus</name>
    <dbReference type="NCBI Taxonomy" id="731"/>
    <lineage>
        <taxon>Bacteria</taxon>
        <taxon>Pseudomonadati</taxon>
        <taxon>Pseudomonadota</taxon>
        <taxon>Gammaproteobacteria</taxon>
        <taxon>Pasteurellales</taxon>
        <taxon>Pasteurellaceae</taxon>
        <taxon>Histophilus</taxon>
    </lineage>
</organism>
<protein>
    <submittedName>
        <fullName evidence="1">Uncharacterized protein</fullName>
    </submittedName>
</protein>
<dbReference type="OrthoDB" id="6983824at2"/>
<dbReference type="RefSeq" id="WP_075293400.1">
    <property type="nucleotide sequence ID" value="NZ_CP018802.1"/>
</dbReference>
<dbReference type="AlphaFoldDB" id="A0A9Q6Z1G9"/>
<keyword evidence="2" id="KW-1185">Reference proteome</keyword>
<evidence type="ECO:0000313" key="1">
    <source>
        <dbReference type="EMBL" id="QQF82785.1"/>
    </source>
</evidence>
<evidence type="ECO:0000313" key="2">
    <source>
        <dbReference type="Proteomes" id="UP000595373"/>
    </source>
</evidence>
<name>A0A9Q6Z1G9_HISSO</name>
<sequence>MKIYKLSINTQKEYHIGNSSEQFEMLTQRKSPYYQHNPKGILTAYAICPGCNNPIELIGMIRQPKDKRRYGKHCGYNVMGLAVNNVEDYHCCKYRARQNYVRTQRRNVASPLAIQILNQLKAQFDRIIYLLKVTTGIQITPNLAEKMLITYLSSRGQYYTGADLRNTPWIFAYLSNSQSLYQQRISKKYGKSPELIGALKQSKDIEIIENESSYTITNKPNKFTTIAFCFHSHKVIAKENGEIIEKMTYSISEEKDKFDFNDPKNPLNNVLWTTEIQFDYDFYQKLIFSRKNEDKRQHNYLAIANKLIE</sequence>
<reference evidence="1 2" key="1">
    <citation type="submission" date="2020-12" db="EMBL/GenBank/DDBJ databases">
        <title>ASc-MMNZ-VFA-070.</title>
        <authorList>
            <person name="Schryvers A."/>
            <person name="Mostafa Nazari M."/>
            <person name="Farshchi Andisi V."/>
            <person name="Timsit E."/>
            <person name="Walter Morck D."/>
        </authorList>
    </citation>
    <scope>NUCLEOTIDE SEQUENCE [LARGE SCALE GENOMIC DNA]</scope>
    <source>
        <strain evidence="1 2">ASc-MMNZ-VFA-070</strain>
    </source>
</reference>
<accession>A0A9Q6Z1G9</accession>